<sequence>MQLVQCAALEHPWRAVVVPGAAPPLLVGRHGSSSSARMQGTGHALNWNRERAKGLAGFIADATRARNGWSEDGKGR</sequence>
<organism evidence="1">
    <name type="scientific">Arundo donax</name>
    <name type="common">Giant reed</name>
    <name type="synonym">Donax arundinaceus</name>
    <dbReference type="NCBI Taxonomy" id="35708"/>
    <lineage>
        <taxon>Eukaryota</taxon>
        <taxon>Viridiplantae</taxon>
        <taxon>Streptophyta</taxon>
        <taxon>Embryophyta</taxon>
        <taxon>Tracheophyta</taxon>
        <taxon>Spermatophyta</taxon>
        <taxon>Magnoliopsida</taxon>
        <taxon>Liliopsida</taxon>
        <taxon>Poales</taxon>
        <taxon>Poaceae</taxon>
        <taxon>PACMAD clade</taxon>
        <taxon>Arundinoideae</taxon>
        <taxon>Arundineae</taxon>
        <taxon>Arundo</taxon>
    </lineage>
</organism>
<evidence type="ECO:0000313" key="1">
    <source>
        <dbReference type="EMBL" id="JAE25650.1"/>
    </source>
</evidence>
<accession>A0A0A9GKM6</accession>
<name>A0A0A9GKM6_ARUDO</name>
<dbReference type="EMBL" id="GBRH01172246">
    <property type="protein sequence ID" value="JAE25650.1"/>
    <property type="molecule type" value="Transcribed_RNA"/>
</dbReference>
<reference evidence="1" key="1">
    <citation type="submission" date="2014-09" db="EMBL/GenBank/DDBJ databases">
        <authorList>
            <person name="Magalhaes I.L.F."/>
            <person name="Oliveira U."/>
            <person name="Santos F.R."/>
            <person name="Vidigal T.H.D.A."/>
            <person name="Brescovit A.D."/>
            <person name="Santos A.J."/>
        </authorList>
    </citation>
    <scope>NUCLEOTIDE SEQUENCE</scope>
    <source>
        <tissue evidence="1">Shoot tissue taken approximately 20 cm above the soil surface</tissue>
    </source>
</reference>
<dbReference type="AlphaFoldDB" id="A0A0A9GKM6"/>
<protein>
    <submittedName>
        <fullName evidence="1">Uncharacterized protein</fullName>
    </submittedName>
</protein>
<reference evidence="1" key="2">
    <citation type="journal article" date="2015" name="Data Brief">
        <title>Shoot transcriptome of the giant reed, Arundo donax.</title>
        <authorList>
            <person name="Barrero R.A."/>
            <person name="Guerrero F.D."/>
            <person name="Moolhuijzen P."/>
            <person name="Goolsby J.A."/>
            <person name="Tidwell J."/>
            <person name="Bellgard S.E."/>
            <person name="Bellgard M.I."/>
        </authorList>
    </citation>
    <scope>NUCLEOTIDE SEQUENCE</scope>
    <source>
        <tissue evidence="1">Shoot tissue taken approximately 20 cm above the soil surface</tissue>
    </source>
</reference>
<proteinExistence type="predicted"/>